<dbReference type="Proteomes" id="UP000216033">
    <property type="component" value="Unassembled WGS sequence"/>
</dbReference>
<protein>
    <recommendedName>
        <fullName evidence="4">DUF2946 domain-containing protein</fullName>
    </recommendedName>
</protein>
<gene>
    <name evidence="2" type="ORF">B9K05_13470</name>
</gene>
<keyword evidence="1" id="KW-0472">Membrane</keyword>
<reference evidence="2 3" key="1">
    <citation type="submission" date="2017-04" db="EMBL/GenBank/DDBJ databases">
        <title>Kefir bacterial isolates.</title>
        <authorList>
            <person name="Kim Y."/>
            <person name="Blasche S."/>
            <person name="Patil K.R."/>
        </authorList>
    </citation>
    <scope>NUCLEOTIDE SEQUENCE [LARGE SCALE GENOMIC DNA]</scope>
    <source>
        <strain evidence="2 3">KR-2</strain>
    </source>
</reference>
<evidence type="ECO:0000256" key="1">
    <source>
        <dbReference type="SAM" id="Phobius"/>
    </source>
</evidence>
<evidence type="ECO:0000313" key="2">
    <source>
        <dbReference type="EMBL" id="PAL19991.1"/>
    </source>
</evidence>
<name>A0A270B5M6_9PROT</name>
<accession>A0A270B5M6</accession>
<comment type="caution">
    <text evidence="2">The sequence shown here is derived from an EMBL/GenBank/DDBJ whole genome shotgun (WGS) entry which is preliminary data.</text>
</comment>
<proteinExistence type="predicted"/>
<dbReference type="OrthoDB" id="7277308at2"/>
<sequence length="132" mass="14622">MLATWLGLLGQLVLQSQARPDEVPRATLERLTGLRIGPQAAVHNVRMTMPIMNMAADRRHTTHDHQHSHHDDGACFLCPLLHLSGIVLVTPFIVILVAVRVVCTRYILPPAQAPPYERVIRLPPPTGPPLKT</sequence>
<evidence type="ECO:0008006" key="4">
    <source>
        <dbReference type="Google" id="ProtNLM"/>
    </source>
</evidence>
<dbReference type="EMBL" id="NDFP01000027">
    <property type="protein sequence ID" value="PAL19991.1"/>
    <property type="molecule type" value="Genomic_DNA"/>
</dbReference>
<keyword evidence="1" id="KW-1133">Transmembrane helix</keyword>
<evidence type="ECO:0000313" key="3">
    <source>
        <dbReference type="Proteomes" id="UP000216033"/>
    </source>
</evidence>
<feature type="transmembrane region" description="Helical" evidence="1">
    <location>
        <begin position="86"/>
        <end position="108"/>
    </location>
</feature>
<keyword evidence="1" id="KW-0812">Transmembrane</keyword>
<keyword evidence="3" id="KW-1185">Reference proteome</keyword>
<organism evidence="2 3">
    <name type="scientific">Acetobacter syzygii</name>
    <dbReference type="NCBI Taxonomy" id="146476"/>
    <lineage>
        <taxon>Bacteria</taxon>
        <taxon>Pseudomonadati</taxon>
        <taxon>Pseudomonadota</taxon>
        <taxon>Alphaproteobacteria</taxon>
        <taxon>Acetobacterales</taxon>
        <taxon>Acetobacteraceae</taxon>
        <taxon>Acetobacter</taxon>
    </lineage>
</organism>
<dbReference type="AlphaFoldDB" id="A0A270B5M6"/>